<dbReference type="PRINTS" id="PR00797">
    <property type="entry name" value="STREPTOPAIN"/>
</dbReference>
<reference evidence="1 2" key="1">
    <citation type="submission" date="2018-07" db="EMBL/GenBank/DDBJ databases">
        <title>A draft genome of a endophytic bacteria, a new species of Pedobacter.</title>
        <authorList>
            <person name="Zhang Z.D."/>
            <person name="Chen Z.J."/>
        </authorList>
    </citation>
    <scope>NUCLEOTIDE SEQUENCE [LARGE SCALE GENOMIC DNA]</scope>
    <source>
        <strain evidence="1 2">RS10</strain>
    </source>
</reference>
<dbReference type="RefSeq" id="WP_113947994.1">
    <property type="nucleotide sequence ID" value="NZ_QNQU01000004.1"/>
</dbReference>
<keyword evidence="2" id="KW-1185">Reference proteome</keyword>
<evidence type="ECO:0008006" key="3">
    <source>
        <dbReference type="Google" id="ProtNLM"/>
    </source>
</evidence>
<name>A0A366LAA2_9SPHI</name>
<protein>
    <recommendedName>
        <fullName evidence="3">Spi protease inhibitor domain-containing protein</fullName>
    </recommendedName>
</protein>
<dbReference type="Gene3D" id="3.90.70.50">
    <property type="entry name" value="Peptidase C10, streptopain"/>
    <property type="match status" value="2"/>
</dbReference>
<dbReference type="InterPro" id="IPR038765">
    <property type="entry name" value="Papain-like_cys_pep_sf"/>
</dbReference>
<dbReference type="AlphaFoldDB" id="A0A366LAA2"/>
<dbReference type="Proteomes" id="UP000252081">
    <property type="component" value="Unassembled WGS sequence"/>
</dbReference>
<gene>
    <name evidence="1" type="ORF">DRW42_06410</name>
</gene>
<dbReference type="InterPro" id="IPR000200">
    <property type="entry name" value="Peptidase_C10"/>
</dbReference>
<dbReference type="EMBL" id="QNQU01000004">
    <property type="protein sequence ID" value="RBQ10062.1"/>
    <property type="molecule type" value="Genomic_DNA"/>
</dbReference>
<proteinExistence type="predicted"/>
<organism evidence="1 2">
    <name type="scientific">Pedobacter miscanthi</name>
    <dbReference type="NCBI Taxonomy" id="2259170"/>
    <lineage>
        <taxon>Bacteria</taxon>
        <taxon>Pseudomonadati</taxon>
        <taxon>Bacteroidota</taxon>
        <taxon>Sphingobacteriia</taxon>
        <taxon>Sphingobacteriales</taxon>
        <taxon>Sphingobacteriaceae</taxon>
        <taxon>Pedobacter</taxon>
    </lineage>
</organism>
<comment type="caution">
    <text evidence="1">The sequence shown here is derived from an EMBL/GenBank/DDBJ whole genome shotgun (WGS) entry which is preliminary data.</text>
</comment>
<dbReference type="InterPro" id="IPR044934">
    <property type="entry name" value="Streptopain_sf"/>
</dbReference>
<dbReference type="SUPFAM" id="SSF54001">
    <property type="entry name" value="Cysteine proteinases"/>
    <property type="match status" value="1"/>
</dbReference>
<dbReference type="OrthoDB" id="2235251at2"/>
<evidence type="ECO:0000313" key="2">
    <source>
        <dbReference type="Proteomes" id="UP000252081"/>
    </source>
</evidence>
<dbReference type="GO" id="GO:0008234">
    <property type="term" value="F:cysteine-type peptidase activity"/>
    <property type="evidence" value="ECO:0007669"/>
    <property type="project" value="InterPro"/>
</dbReference>
<evidence type="ECO:0000313" key="1">
    <source>
        <dbReference type="EMBL" id="RBQ10062.1"/>
    </source>
</evidence>
<dbReference type="Pfam" id="PF01640">
    <property type="entry name" value="Peptidase_C10"/>
    <property type="match status" value="1"/>
</dbReference>
<dbReference type="GO" id="GO:0006508">
    <property type="term" value="P:proteolysis"/>
    <property type="evidence" value="ECO:0007669"/>
    <property type="project" value="InterPro"/>
</dbReference>
<sequence>MKTKKIVLFIFALVFLWACRKESSISPEIINSEINTSKLEKLDSNFIGLEQALTLARSAKIPVGTISPTDKVASLYNTTPKKTIKNYFIYSENVKNAVLKTKDKNYVSDVEPILYAVNFEEGGASIVSSDKRFGEVLVYLDKSVNFKAGMDAPEAFINYLENASKTIKGIKENTIKQSESFLLSRKKEQTLLESRKKQLLSSTTSGPNKTMGTWEQECQYQDWPYGLFLPGVPFGNNLPNWTCETLLDYYVVNNGPLVQTEWDQVGSGYNDLVPFACGTGKAPTGCVATAMAQALSFSKYPTSYNWLSMNNLSGSSETARLMRDLGSMVDMNYACDGSGAYMSKANDAFHALGINTTYTDYDDTTPNPNLEKYGVQIRNRLTPVYDLQTGTISHGGAPVMIGGCRIVGQSGWWIFKRRYYSECHAWLMDGIRRHRYVTTTKVPGYDQRYYINDEEVFHFNFGWGGFYNGWYKLDFSDNNGYINSTINFLQGQDIITDIYPH</sequence>
<accession>A0A366LAA2</accession>